<evidence type="ECO:0000313" key="3">
    <source>
        <dbReference type="Proteomes" id="UP000010411"/>
    </source>
</evidence>
<dbReference type="PATRIC" id="fig|698759.3.peg.5489"/>
<evidence type="ECO:0000256" key="1">
    <source>
        <dbReference type="SAM" id="MobiDB-lite"/>
    </source>
</evidence>
<comment type="caution">
    <text evidence="2">The sequence shown here is derived from an EMBL/GenBank/DDBJ whole genome shotgun (WGS) entry which is preliminary data.</text>
</comment>
<gene>
    <name evidence="2" type="ORF">STRIP9103_06148</name>
</gene>
<name>L1KTI6_9ACTN</name>
<dbReference type="RefSeq" id="WP_009323945.1">
    <property type="nucleotide sequence ID" value="NZ_AEJC01000406.1"/>
</dbReference>
<reference evidence="2 3" key="1">
    <citation type="submission" date="2012-11" db="EMBL/GenBank/DDBJ databases">
        <authorList>
            <person name="Huguet-Tapia J.C."/>
            <person name="Durkin A.S."/>
            <person name="Pettis G.S."/>
            <person name="Badger J.H."/>
        </authorList>
    </citation>
    <scope>NUCLEOTIDE SEQUENCE [LARGE SCALE GENOMIC DNA]</scope>
    <source>
        <strain evidence="2 3">91-03</strain>
    </source>
</reference>
<keyword evidence="3" id="KW-1185">Reference proteome</keyword>
<sequence>MTPAAVPPGAGVALRVLRGAAGRRVAQVMLLVGGLFVLGLLSGERASAADGVPTSPPSVGTTLTSTATGLVPSAGATAEETGRSVRKAGRHTGADEDLIDRTLSPVGRAVVPVGRAVRAVSPVGHAVVPVRERVVEPVTKPVVQPVTKPVVQPVAEQVVEPVSEHVVRPVDQGLVEPVADDVVRPVTDDVVRPITEDLVQPVAEGLVQPVADQVVRPIGEVVESVAEGLGEVSSEFPPVTEVPELPELPGLPELPELPGLPVSPVLPGKTLPADVAPQVPGGAGAERAGAVEVVGGERDAGPDVVVQGPQAWGGGVVAVAAGHRDAGVGDARTARLPGPQSPDDLPTGALGGHSAADNGGPRHAEPLAVTSLHRAPLSLVPGVSAADVADGTRDRHRDIPEFPG</sequence>
<proteinExistence type="predicted"/>
<feature type="region of interest" description="Disordered" evidence="1">
    <location>
        <begin position="332"/>
        <end position="404"/>
    </location>
</feature>
<evidence type="ECO:0000313" key="2">
    <source>
        <dbReference type="EMBL" id="EKX63839.1"/>
    </source>
</evidence>
<organism evidence="2 3">
    <name type="scientific">Streptomyces ipomoeae 91-03</name>
    <dbReference type="NCBI Taxonomy" id="698759"/>
    <lineage>
        <taxon>Bacteria</taxon>
        <taxon>Bacillati</taxon>
        <taxon>Actinomycetota</taxon>
        <taxon>Actinomycetes</taxon>
        <taxon>Kitasatosporales</taxon>
        <taxon>Streptomycetaceae</taxon>
        <taxon>Streptomyces</taxon>
    </lineage>
</organism>
<feature type="compositionally biased region" description="Basic and acidic residues" evidence="1">
    <location>
        <begin position="390"/>
        <end position="404"/>
    </location>
</feature>
<dbReference type="AlphaFoldDB" id="L1KTI6"/>
<dbReference type="EMBL" id="AEJC01000406">
    <property type="protein sequence ID" value="EKX63839.1"/>
    <property type="molecule type" value="Genomic_DNA"/>
</dbReference>
<dbReference type="Proteomes" id="UP000010411">
    <property type="component" value="Unassembled WGS sequence"/>
</dbReference>
<feature type="region of interest" description="Disordered" evidence="1">
    <location>
        <begin position="72"/>
        <end position="93"/>
    </location>
</feature>
<accession>L1KTI6</accession>
<dbReference type="OrthoDB" id="4315271at2"/>
<protein>
    <submittedName>
        <fullName evidence="2">Uncharacterized protein</fullName>
    </submittedName>
</protein>